<dbReference type="EMBL" id="JBHSBD010000106">
    <property type="protein sequence ID" value="MFC3970504.1"/>
    <property type="molecule type" value="Genomic_DNA"/>
</dbReference>
<name>A0ABV8EF28_9HYPH</name>
<feature type="transmembrane region" description="Helical" evidence="6">
    <location>
        <begin position="184"/>
        <end position="204"/>
    </location>
</feature>
<dbReference type="Proteomes" id="UP001595697">
    <property type="component" value="Unassembled WGS sequence"/>
</dbReference>
<feature type="transmembrane region" description="Helical" evidence="6">
    <location>
        <begin position="152"/>
        <end position="172"/>
    </location>
</feature>
<dbReference type="SUPFAM" id="SSF103481">
    <property type="entry name" value="Multidrug resistance efflux transporter EmrE"/>
    <property type="match status" value="2"/>
</dbReference>
<dbReference type="PANTHER" id="PTHR32322:SF2">
    <property type="entry name" value="EAMA DOMAIN-CONTAINING PROTEIN"/>
    <property type="match status" value="1"/>
</dbReference>
<comment type="caution">
    <text evidence="8">The sequence shown here is derived from an EMBL/GenBank/DDBJ whole genome shotgun (WGS) entry which is preliminary data.</text>
</comment>
<comment type="similarity">
    <text evidence="2">Belongs to the EamA transporter family.</text>
</comment>
<feature type="domain" description="EamA" evidence="7">
    <location>
        <begin position="156"/>
        <end position="288"/>
    </location>
</feature>
<evidence type="ECO:0000256" key="4">
    <source>
        <dbReference type="ARBA" id="ARBA00022989"/>
    </source>
</evidence>
<evidence type="ECO:0000256" key="2">
    <source>
        <dbReference type="ARBA" id="ARBA00007362"/>
    </source>
</evidence>
<gene>
    <name evidence="8" type="ORF">ACFOVS_20690</name>
</gene>
<accession>A0ABV8EF28</accession>
<evidence type="ECO:0000256" key="5">
    <source>
        <dbReference type="ARBA" id="ARBA00023136"/>
    </source>
</evidence>
<comment type="subcellular location">
    <subcellularLocation>
        <location evidence="1">Membrane</location>
        <topology evidence="1">Multi-pass membrane protein</topology>
    </subcellularLocation>
</comment>
<keyword evidence="4 6" id="KW-1133">Transmembrane helix</keyword>
<feature type="transmembrane region" description="Helical" evidence="6">
    <location>
        <begin position="64"/>
        <end position="86"/>
    </location>
</feature>
<keyword evidence="5 6" id="KW-0472">Membrane</keyword>
<dbReference type="PANTHER" id="PTHR32322">
    <property type="entry name" value="INNER MEMBRANE TRANSPORTER"/>
    <property type="match status" value="1"/>
</dbReference>
<dbReference type="RefSeq" id="WP_247261774.1">
    <property type="nucleotide sequence ID" value="NZ_JALJQZ010000027.1"/>
</dbReference>
<feature type="transmembrane region" description="Helical" evidence="6">
    <location>
        <begin position="92"/>
        <end position="114"/>
    </location>
</feature>
<dbReference type="InterPro" id="IPR000620">
    <property type="entry name" value="EamA_dom"/>
</dbReference>
<dbReference type="InterPro" id="IPR037185">
    <property type="entry name" value="EmrE-like"/>
</dbReference>
<evidence type="ECO:0000256" key="1">
    <source>
        <dbReference type="ARBA" id="ARBA00004141"/>
    </source>
</evidence>
<evidence type="ECO:0000313" key="8">
    <source>
        <dbReference type="EMBL" id="MFC3970504.1"/>
    </source>
</evidence>
<feature type="domain" description="EamA" evidence="7">
    <location>
        <begin position="10"/>
        <end position="137"/>
    </location>
</feature>
<feature type="transmembrane region" description="Helical" evidence="6">
    <location>
        <begin position="271"/>
        <end position="288"/>
    </location>
</feature>
<sequence>MMLDRLAPAIFVVLWSTGWIVAKIAAAHADPLTFLRTRHALAAVVFAGFVLVSKAQWPRTLKQGLHAFLSGILLHGLYLSGLWWAIGQGVPAGLSGVIAGLQPLLTAACAFLLVRERISRIQVAGLALGFAGIAIAVSPQFAGVLQRGLTGLAIPVLINLIAMLSVTLGTLYQKRFLGDGDLRAIATLQYLGAFAVTAPLAYGLETGRFDWTVPAIAAMAWSVLGISMGAVGLLLYLIRRGQVSRAASLIYMMPPLVAIEAAVLFGEALTVPMVIGTVIVVTGVYLVNRKPNA</sequence>
<feature type="transmembrane region" description="Helical" evidence="6">
    <location>
        <begin position="216"/>
        <end position="237"/>
    </location>
</feature>
<dbReference type="InterPro" id="IPR050638">
    <property type="entry name" value="AA-Vitamin_Transporters"/>
</dbReference>
<keyword evidence="3 6" id="KW-0812">Transmembrane</keyword>
<feature type="transmembrane region" description="Helical" evidence="6">
    <location>
        <begin position="39"/>
        <end position="57"/>
    </location>
</feature>
<evidence type="ECO:0000259" key="7">
    <source>
        <dbReference type="Pfam" id="PF00892"/>
    </source>
</evidence>
<protein>
    <submittedName>
        <fullName evidence="8">DMT family transporter</fullName>
    </submittedName>
</protein>
<reference evidence="9" key="1">
    <citation type="journal article" date="2019" name="Int. J. Syst. Evol. Microbiol.">
        <title>The Global Catalogue of Microorganisms (GCM) 10K type strain sequencing project: providing services to taxonomists for standard genome sequencing and annotation.</title>
        <authorList>
            <consortium name="The Broad Institute Genomics Platform"/>
            <consortium name="The Broad Institute Genome Sequencing Center for Infectious Disease"/>
            <person name="Wu L."/>
            <person name="Ma J."/>
        </authorList>
    </citation>
    <scope>NUCLEOTIDE SEQUENCE [LARGE SCALE GENOMIC DNA]</scope>
    <source>
        <strain evidence="9">TBRC 5781</strain>
    </source>
</reference>
<dbReference type="Pfam" id="PF00892">
    <property type="entry name" value="EamA"/>
    <property type="match status" value="2"/>
</dbReference>
<evidence type="ECO:0000256" key="6">
    <source>
        <dbReference type="SAM" id="Phobius"/>
    </source>
</evidence>
<dbReference type="Gene3D" id="1.10.3730.20">
    <property type="match status" value="1"/>
</dbReference>
<keyword evidence="9" id="KW-1185">Reference proteome</keyword>
<proteinExistence type="inferred from homology"/>
<feature type="transmembrane region" description="Helical" evidence="6">
    <location>
        <begin position="126"/>
        <end position="146"/>
    </location>
</feature>
<organism evidence="8 9">
    <name type="scientific">Rhizobium lemnae</name>
    <dbReference type="NCBI Taxonomy" id="1214924"/>
    <lineage>
        <taxon>Bacteria</taxon>
        <taxon>Pseudomonadati</taxon>
        <taxon>Pseudomonadota</taxon>
        <taxon>Alphaproteobacteria</taxon>
        <taxon>Hyphomicrobiales</taxon>
        <taxon>Rhizobiaceae</taxon>
        <taxon>Rhizobium/Agrobacterium group</taxon>
        <taxon>Rhizobium</taxon>
    </lineage>
</organism>
<evidence type="ECO:0000256" key="3">
    <source>
        <dbReference type="ARBA" id="ARBA00022692"/>
    </source>
</evidence>
<evidence type="ECO:0000313" key="9">
    <source>
        <dbReference type="Proteomes" id="UP001595697"/>
    </source>
</evidence>
<feature type="transmembrane region" description="Helical" evidence="6">
    <location>
        <begin position="249"/>
        <end position="265"/>
    </location>
</feature>